<protein>
    <submittedName>
        <fullName evidence="9">Choline dehydrogenase</fullName>
    </submittedName>
</protein>
<dbReference type="InterPro" id="IPR012132">
    <property type="entry name" value="GMC_OxRdtase"/>
</dbReference>
<sequence>MATKTGGAPKTGGTSQAGGVEGAEVFDYIVIGAGSAGCTLAGRLAERPGVRVLVLEAGPKDRSAWIHIPVGYAKTLSSRTLNWQFPTERDAGTGGRVHLWPRGKTLGGSSAINAMLYIRGNPGDYDGWAQRGLAGWDWAHVLPYFMRSEDQARGALPGHGVGGPLHVSDPTFEHPISDALVAAAEAEGLPRRADFNAGEQEGVGFYQLTIHGGRRVSAATAYLHPAVAAGRVAVQTGALVERILVDGGRAVGVRYRQGRRTVTVRAGAEVILSAGAVNSPHLLELSGIGDAERLRALGIEPVHHLPGVGENLQDHFNAALAFRLKPGTPSVNAMGHGLGLLREALRYLASRRGFFAISAAHVAMFAKSRPGLDWPDLQYHALAGSLDGEAYKRNKLKFDRDPGLTIGHCLLRPDSRGSIHARSADPTEPPVIRPNYLSAPGDVRAMLDGYRLTRRIVARAPLAQHIDHEREPGSTAQDDDALMAHMRDKGTTIYHPVGTCRMGAADEPGAVVDATLTVRGLDGLRVVDASVMPTLVSGNTNAPTIMIAEKAADLILGRSALAPVELALDQTDAA</sequence>
<dbReference type="OrthoDB" id="9785276at2"/>
<evidence type="ECO:0000313" key="10">
    <source>
        <dbReference type="Proteomes" id="UP000295399"/>
    </source>
</evidence>
<dbReference type="RefSeq" id="WP_132709418.1">
    <property type="nucleotide sequence ID" value="NZ_JACIGF010000013.1"/>
</dbReference>
<dbReference type="PIRSF" id="PIRSF000137">
    <property type="entry name" value="Alcohol_oxidase"/>
    <property type="match status" value="1"/>
</dbReference>
<comment type="caution">
    <text evidence="9">The sequence shown here is derived from an EMBL/GenBank/DDBJ whole genome shotgun (WGS) entry which is preliminary data.</text>
</comment>
<dbReference type="PROSITE" id="PS00623">
    <property type="entry name" value="GMC_OXRED_1"/>
    <property type="match status" value="1"/>
</dbReference>
<evidence type="ECO:0000256" key="6">
    <source>
        <dbReference type="RuleBase" id="RU003968"/>
    </source>
</evidence>
<dbReference type="Gene3D" id="3.30.560.10">
    <property type="entry name" value="Glucose Oxidase, domain 3"/>
    <property type="match status" value="1"/>
</dbReference>
<dbReference type="Pfam" id="PF05199">
    <property type="entry name" value="GMC_oxred_C"/>
    <property type="match status" value="1"/>
</dbReference>
<reference evidence="9 10" key="1">
    <citation type="submission" date="2019-03" db="EMBL/GenBank/DDBJ databases">
        <title>Genomic Encyclopedia of Type Strains, Phase IV (KMG-IV): sequencing the most valuable type-strain genomes for metagenomic binning, comparative biology and taxonomic classification.</title>
        <authorList>
            <person name="Goeker M."/>
        </authorList>
    </citation>
    <scope>NUCLEOTIDE SEQUENCE [LARGE SCALE GENOMIC DNA]</scope>
    <source>
        <strain evidence="9 10">DSM 2132</strain>
    </source>
</reference>
<dbReference type="InterPro" id="IPR000172">
    <property type="entry name" value="GMC_OxRdtase_N"/>
</dbReference>
<evidence type="ECO:0000313" key="9">
    <source>
        <dbReference type="EMBL" id="TCP30788.1"/>
    </source>
</evidence>
<organism evidence="9 10">
    <name type="scientific">Rhodothalassium salexigens DSM 2132</name>
    <dbReference type="NCBI Taxonomy" id="1188247"/>
    <lineage>
        <taxon>Bacteria</taxon>
        <taxon>Pseudomonadati</taxon>
        <taxon>Pseudomonadota</taxon>
        <taxon>Alphaproteobacteria</taxon>
        <taxon>Rhodothalassiales</taxon>
        <taxon>Rhodothalassiaceae</taxon>
        <taxon>Rhodothalassium</taxon>
    </lineage>
</organism>
<dbReference type="InterPro" id="IPR007867">
    <property type="entry name" value="GMC_OxRtase_C"/>
</dbReference>
<evidence type="ECO:0000259" key="7">
    <source>
        <dbReference type="PROSITE" id="PS00623"/>
    </source>
</evidence>
<accession>A0A4R2P8X9</accession>
<feature type="binding site" evidence="5">
    <location>
        <position position="240"/>
    </location>
    <ligand>
        <name>FAD</name>
        <dbReference type="ChEBI" id="CHEBI:57692"/>
    </ligand>
</feature>
<dbReference type="SUPFAM" id="SSF51905">
    <property type="entry name" value="FAD/NAD(P)-binding domain"/>
    <property type="match status" value="1"/>
</dbReference>
<gene>
    <name evidence="9" type="ORF">EV659_11341</name>
</gene>
<dbReference type="GO" id="GO:0016614">
    <property type="term" value="F:oxidoreductase activity, acting on CH-OH group of donors"/>
    <property type="evidence" value="ECO:0007669"/>
    <property type="project" value="InterPro"/>
</dbReference>
<evidence type="ECO:0000256" key="2">
    <source>
        <dbReference type="ARBA" id="ARBA00010790"/>
    </source>
</evidence>
<keyword evidence="4 5" id="KW-0274">FAD</keyword>
<evidence type="ECO:0000256" key="5">
    <source>
        <dbReference type="PIRSR" id="PIRSR000137-2"/>
    </source>
</evidence>
<evidence type="ECO:0000256" key="4">
    <source>
        <dbReference type="ARBA" id="ARBA00022827"/>
    </source>
</evidence>
<comment type="cofactor">
    <cofactor evidence="1 5">
        <name>FAD</name>
        <dbReference type="ChEBI" id="CHEBI:57692"/>
    </cofactor>
</comment>
<feature type="domain" description="Glucose-methanol-choline oxidoreductase N-terminal" evidence="8">
    <location>
        <begin position="275"/>
        <end position="289"/>
    </location>
</feature>
<dbReference type="PANTHER" id="PTHR11552">
    <property type="entry name" value="GLUCOSE-METHANOL-CHOLINE GMC OXIDOREDUCTASE"/>
    <property type="match status" value="1"/>
</dbReference>
<comment type="similarity">
    <text evidence="2 6">Belongs to the GMC oxidoreductase family.</text>
</comment>
<dbReference type="InParanoid" id="A0A4R2P8X9"/>
<feature type="domain" description="Glucose-methanol-choline oxidoreductase N-terminal" evidence="7">
    <location>
        <begin position="103"/>
        <end position="126"/>
    </location>
</feature>
<dbReference type="Proteomes" id="UP000295399">
    <property type="component" value="Unassembled WGS sequence"/>
</dbReference>
<evidence type="ECO:0000256" key="3">
    <source>
        <dbReference type="ARBA" id="ARBA00022630"/>
    </source>
</evidence>
<keyword evidence="10" id="KW-1185">Reference proteome</keyword>
<dbReference type="Pfam" id="PF00732">
    <property type="entry name" value="GMC_oxred_N"/>
    <property type="match status" value="1"/>
</dbReference>
<keyword evidence="3 6" id="KW-0285">Flavoprotein</keyword>
<dbReference type="EMBL" id="SLXO01000013">
    <property type="protein sequence ID" value="TCP30788.1"/>
    <property type="molecule type" value="Genomic_DNA"/>
</dbReference>
<dbReference type="Gene3D" id="3.50.50.60">
    <property type="entry name" value="FAD/NAD(P)-binding domain"/>
    <property type="match status" value="1"/>
</dbReference>
<name>A0A4R2P8X9_RHOSA</name>
<dbReference type="PANTHER" id="PTHR11552:SF147">
    <property type="entry name" value="CHOLINE DEHYDROGENASE, MITOCHONDRIAL"/>
    <property type="match status" value="1"/>
</dbReference>
<dbReference type="SUPFAM" id="SSF54373">
    <property type="entry name" value="FAD-linked reductases, C-terminal domain"/>
    <property type="match status" value="1"/>
</dbReference>
<dbReference type="AlphaFoldDB" id="A0A4R2P8X9"/>
<proteinExistence type="inferred from homology"/>
<dbReference type="PROSITE" id="PS00624">
    <property type="entry name" value="GMC_OXRED_2"/>
    <property type="match status" value="1"/>
</dbReference>
<evidence type="ECO:0000256" key="1">
    <source>
        <dbReference type="ARBA" id="ARBA00001974"/>
    </source>
</evidence>
<dbReference type="InterPro" id="IPR036188">
    <property type="entry name" value="FAD/NAD-bd_sf"/>
</dbReference>
<dbReference type="GO" id="GO:0050660">
    <property type="term" value="F:flavin adenine dinucleotide binding"/>
    <property type="evidence" value="ECO:0007669"/>
    <property type="project" value="InterPro"/>
</dbReference>
<evidence type="ECO:0000259" key="8">
    <source>
        <dbReference type="PROSITE" id="PS00624"/>
    </source>
</evidence>
<dbReference type="FunCoup" id="A0A4R2P8X9">
    <property type="interactions" value="191"/>
</dbReference>